<evidence type="ECO:0000256" key="11">
    <source>
        <dbReference type="PIRNR" id="PIRNR006268"/>
    </source>
</evidence>
<comment type="similarity">
    <text evidence="1 11 13">Belongs to the ApbE family.</text>
</comment>
<keyword evidence="13" id="KW-0997">Cell inner membrane</keyword>
<proteinExistence type="inferred from homology"/>
<dbReference type="EMBL" id="MUYU01000006">
    <property type="protein sequence ID" value="OOS25530.1"/>
    <property type="molecule type" value="Genomic_DNA"/>
</dbReference>
<dbReference type="GO" id="GO:0046872">
    <property type="term" value="F:metal ion binding"/>
    <property type="evidence" value="ECO:0007669"/>
    <property type="project" value="UniProtKB-UniRule"/>
</dbReference>
<keyword evidence="4 11" id="KW-0285">Flavoprotein</keyword>
<dbReference type="PROSITE" id="PS51257">
    <property type="entry name" value="PROKAR_LIPOPROTEIN"/>
    <property type="match status" value="1"/>
</dbReference>
<reference evidence="14 15" key="1">
    <citation type="submission" date="2017-02" db="EMBL/GenBank/DDBJ databases">
        <title>Draft genome sequence of Moraxella pluranimalium CCUG 54913T type strain.</title>
        <authorList>
            <person name="Salva-Serra F."/>
            <person name="Engstrom-Jakobsson H."/>
            <person name="Thorell K."/>
            <person name="Jaen-Luchoro D."/>
            <person name="Gonzales-Siles L."/>
            <person name="Karlsson R."/>
            <person name="Yazdan S."/>
            <person name="Boulund F."/>
            <person name="Johnning A."/>
            <person name="Engstrand L."/>
            <person name="Kristiansson E."/>
            <person name="Moore E."/>
        </authorList>
    </citation>
    <scope>NUCLEOTIDE SEQUENCE [LARGE SCALE GENOMIC DNA]</scope>
    <source>
        <strain evidence="14 15">CCUG 54913</strain>
    </source>
</reference>
<evidence type="ECO:0000256" key="8">
    <source>
        <dbReference type="ARBA" id="ARBA00022842"/>
    </source>
</evidence>
<comment type="caution">
    <text evidence="14">The sequence shown here is derived from an EMBL/GenBank/DDBJ whole genome shotgun (WGS) entry which is preliminary data.</text>
</comment>
<dbReference type="InterPro" id="IPR003374">
    <property type="entry name" value="ApbE-like_sf"/>
</dbReference>
<dbReference type="RefSeq" id="WP_078253286.1">
    <property type="nucleotide sequence ID" value="NZ_MUYU01000006.1"/>
</dbReference>
<keyword evidence="13" id="KW-0449">Lipoprotein</keyword>
<keyword evidence="8 11" id="KW-0460">Magnesium</keyword>
<evidence type="ECO:0000256" key="4">
    <source>
        <dbReference type="ARBA" id="ARBA00022630"/>
    </source>
</evidence>
<dbReference type="PANTHER" id="PTHR30040:SF2">
    <property type="entry name" value="FAD:PROTEIN FMN TRANSFERASE"/>
    <property type="match status" value="1"/>
</dbReference>
<dbReference type="PANTHER" id="PTHR30040">
    <property type="entry name" value="THIAMINE BIOSYNTHESIS LIPOPROTEIN APBE"/>
    <property type="match status" value="1"/>
</dbReference>
<keyword evidence="15" id="KW-1185">Reference proteome</keyword>
<keyword evidence="13" id="KW-0472">Membrane</keyword>
<protein>
    <recommendedName>
        <fullName evidence="3 11">FAD:protein FMN transferase</fullName>
        <ecNumber evidence="2 11">2.7.1.180</ecNumber>
    </recommendedName>
    <alternativeName>
        <fullName evidence="9 11">Flavin transferase</fullName>
    </alternativeName>
</protein>
<comment type="function">
    <text evidence="13">Flavin transferase that catalyzes the transfer of the FMN moiety of FAD and its covalent binding to the hydroxyl group of a threonine residue in a target flavoprotein.</text>
</comment>
<evidence type="ECO:0000256" key="12">
    <source>
        <dbReference type="PIRSR" id="PIRSR006268-2"/>
    </source>
</evidence>
<evidence type="ECO:0000256" key="1">
    <source>
        <dbReference type="ARBA" id="ARBA00008282"/>
    </source>
</evidence>
<comment type="cofactor">
    <cofactor evidence="12">
        <name>Mg(2+)</name>
        <dbReference type="ChEBI" id="CHEBI:18420"/>
    </cofactor>
    <cofactor evidence="12">
        <name>Mn(2+)</name>
        <dbReference type="ChEBI" id="CHEBI:29035"/>
    </cofactor>
    <text evidence="12">Magnesium. Can also use manganese.</text>
</comment>
<dbReference type="OrthoDB" id="9778595at2"/>
<dbReference type="GO" id="GO:0005886">
    <property type="term" value="C:plasma membrane"/>
    <property type="evidence" value="ECO:0007669"/>
    <property type="project" value="UniProtKB-SubCell"/>
</dbReference>
<dbReference type="PIRSF" id="PIRSF006268">
    <property type="entry name" value="ApbE"/>
    <property type="match status" value="1"/>
</dbReference>
<sequence>MKYAPIAIICSAALISACSDKPTYQKIEGQTMGTSYHISYQHPDGADAKAIQAAIDKRLDAINISMSTYMDDSTISKFNRLPSATPIQIDADFAKVLSDSQTIYQASDHAFDPTVYPLVELWGFGKHKSVERLQSPPSTDEIAKAQALIGLDKVVVNGTQIHKTVDGLGLDFSAIAKGYAVDVIAQTLKDSYGITNYMVEIGGEVATLGQNDKGKPWTLAVDAPVIDSSVKTRDTITTLTQPKDGSLHIATSGGYRNSFEYNGVRYSHTINPTTGNPVAGNAPSVTVLHDSVALADGWATALTAMPYADALKLANREGIQALFVIENSSKTGFDIVKTDAMQQQFPK</sequence>
<dbReference type="InterPro" id="IPR024932">
    <property type="entry name" value="ApbE"/>
</dbReference>
<gene>
    <name evidence="14" type="ORF">B0680_01465</name>
</gene>
<evidence type="ECO:0000313" key="15">
    <source>
        <dbReference type="Proteomes" id="UP000189800"/>
    </source>
</evidence>
<evidence type="ECO:0000256" key="3">
    <source>
        <dbReference type="ARBA" id="ARBA00016337"/>
    </source>
</evidence>
<keyword evidence="7 11" id="KW-0274">FAD</keyword>
<dbReference type="GO" id="GO:0016740">
    <property type="term" value="F:transferase activity"/>
    <property type="evidence" value="ECO:0007669"/>
    <property type="project" value="UniProtKB-UniRule"/>
</dbReference>
<accession>A0A1T0CT61</accession>
<dbReference type="AlphaFoldDB" id="A0A1T0CT61"/>
<evidence type="ECO:0000313" key="14">
    <source>
        <dbReference type="EMBL" id="OOS25530.1"/>
    </source>
</evidence>
<evidence type="ECO:0000256" key="10">
    <source>
        <dbReference type="ARBA" id="ARBA00048540"/>
    </source>
</evidence>
<evidence type="ECO:0000256" key="7">
    <source>
        <dbReference type="ARBA" id="ARBA00022827"/>
    </source>
</evidence>
<keyword evidence="13" id="KW-1003">Cell membrane</keyword>
<evidence type="ECO:0000256" key="6">
    <source>
        <dbReference type="ARBA" id="ARBA00022723"/>
    </source>
</evidence>
<evidence type="ECO:0000256" key="2">
    <source>
        <dbReference type="ARBA" id="ARBA00011955"/>
    </source>
</evidence>
<dbReference type="Proteomes" id="UP000189800">
    <property type="component" value="Unassembled WGS sequence"/>
</dbReference>
<evidence type="ECO:0000256" key="13">
    <source>
        <dbReference type="RuleBase" id="RU363002"/>
    </source>
</evidence>
<evidence type="ECO:0000256" key="9">
    <source>
        <dbReference type="ARBA" id="ARBA00031306"/>
    </source>
</evidence>
<dbReference type="SUPFAM" id="SSF143631">
    <property type="entry name" value="ApbE-like"/>
    <property type="match status" value="1"/>
</dbReference>
<keyword evidence="5 11" id="KW-0808">Transferase</keyword>
<comment type="subcellular location">
    <subcellularLocation>
        <location evidence="13">Cell inner membrane</location>
        <topology evidence="13">Lipid-anchor</topology>
        <orientation evidence="13">Periplasmic side</orientation>
    </subcellularLocation>
</comment>
<dbReference type="Pfam" id="PF02424">
    <property type="entry name" value="ApbE"/>
    <property type="match status" value="1"/>
</dbReference>
<organism evidence="14 15">
    <name type="scientific">Moraxella pluranimalium</name>
    <dbReference type="NCBI Taxonomy" id="470453"/>
    <lineage>
        <taxon>Bacteria</taxon>
        <taxon>Pseudomonadati</taxon>
        <taxon>Pseudomonadota</taxon>
        <taxon>Gammaproteobacteria</taxon>
        <taxon>Moraxellales</taxon>
        <taxon>Moraxellaceae</taxon>
        <taxon>Moraxella</taxon>
    </lineage>
</organism>
<feature type="binding site" evidence="12">
    <location>
        <position position="174"/>
    </location>
    <ligand>
        <name>Mg(2+)</name>
        <dbReference type="ChEBI" id="CHEBI:18420"/>
    </ligand>
</feature>
<dbReference type="STRING" id="470453.B0680_01465"/>
<name>A0A1T0CT61_9GAMM</name>
<dbReference type="Gene3D" id="3.10.520.10">
    <property type="entry name" value="ApbE-like domains"/>
    <property type="match status" value="1"/>
</dbReference>
<comment type="catalytic activity">
    <reaction evidence="10 11 13">
        <text>L-threonyl-[protein] + FAD = FMN-L-threonyl-[protein] + AMP + H(+)</text>
        <dbReference type="Rhea" id="RHEA:36847"/>
        <dbReference type="Rhea" id="RHEA-COMP:11060"/>
        <dbReference type="Rhea" id="RHEA-COMP:11061"/>
        <dbReference type="ChEBI" id="CHEBI:15378"/>
        <dbReference type="ChEBI" id="CHEBI:30013"/>
        <dbReference type="ChEBI" id="CHEBI:57692"/>
        <dbReference type="ChEBI" id="CHEBI:74257"/>
        <dbReference type="ChEBI" id="CHEBI:456215"/>
        <dbReference type="EC" id="2.7.1.180"/>
    </reaction>
</comment>
<keyword evidence="6 11" id="KW-0479">Metal-binding</keyword>
<feature type="binding site" evidence="12">
    <location>
        <position position="296"/>
    </location>
    <ligand>
        <name>Mg(2+)</name>
        <dbReference type="ChEBI" id="CHEBI:18420"/>
    </ligand>
</feature>
<dbReference type="EC" id="2.7.1.180" evidence="2 11"/>
<evidence type="ECO:0000256" key="5">
    <source>
        <dbReference type="ARBA" id="ARBA00022679"/>
    </source>
</evidence>
<feature type="binding site" evidence="12">
    <location>
        <position position="300"/>
    </location>
    <ligand>
        <name>Mg(2+)</name>
        <dbReference type="ChEBI" id="CHEBI:18420"/>
    </ligand>
</feature>